<evidence type="ECO:0000313" key="2">
    <source>
        <dbReference type="Proteomes" id="UP000252405"/>
    </source>
</evidence>
<gene>
    <name evidence="1" type="ORF">DU505_17165</name>
</gene>
<accession>A0A368TTV2</accession>
<sequence length="210" mass="24297">MGAETIQSSNHYAKGLRLKNDDGSLRRVEELVDQIEAEASRILSVYNRAEESERHKIIEAELCQDIANQLKESDFFQQGLSESQADMCRMLLLGYMYGSLSAPGFVEVNSGLKATLTVIKQQKGPLRRRHQQQMAREWMINEAQQIWANDHAEKLRIGIVVDEVKKRVKQKKKEDEVARNHWPESLEIIRDAIREVAPEYARKQGRPRKR</sequence>
<dbReference type="OrthoDB" id="6999291at2"/>
<dbReference type="AlphaFoldDB" id="A0A368TTV2"/>
<dbReference type="RefSeq" id="WP_114480211.1">
    <property type="nucleotide sequence ID" value="NZ_QPII01000015.1"/>
</dbReference>
<proteinExistence type="predicted"/>
<name>A0A368TTV2_9GAMM</name>
<keyword evidence="2" id="KW-1185">Reference proteome</keyword>
<reference evidence="1 2" key="1">
    <citation type="submission" date="2018-07" db="EMBL/GenBank/DDBJ databases">
        <title>Halomonas montanilacus sp. nov., isolated from Lake Pengyan on Tibetan Plateau.</title>
        <authorList>
            <person name="Lu H."/>
            <person name="Xing P."/>
            <person name="Wu Q."/>
        </authorList>
    </citation>
    <scope>NUCLEOTIDE SEQUENCE [LARGE SCALE GENOMIC DNA]</scope>
    <source>
        <strain evidence="1 2">PYC7W</strain>
    </source>
</reference>
<dbReference type="EMBL" id="QPII01000015">
    <property type="protein sequence ID" value="RCV87502.1"/>
    <property type="molecule type" value="Genomic_DNA"/>
</dbReference>
<evidence type="ECO:0000313" key="1">
    <source>
        <dbReference type="EMBL" id="RCV87502.1"/>
    </source>
</evidence>
<protein>
    <submittedName>
        <fullName evidence="1">Uncharacterized protein</fullName>
    </submittedName>
</protein>
<comment type="caution">
    <text evidence="1">The sequence shown here is derived from an EMBL/GenBank/DDBJ whole genome shotgun (WGS) entry which is preliminary data.</text>
</comment>
<organism evidence="1 2">
    <name type="scientific">Billgrantia montanilacus</name>
    <dbReference type="NCBI Taxonomy" id="2282305"/>
    <lineage>
        <taxon>Bacteria</taxon>
        <taxon>Pseudomonadati</taxon>
        <taxon>Pseudomonadota</taxon>
        <taxon>Gammaproteobacteria</taxon>
        <taxon>Oceanospirillales</taxon>
        <taxon>Halomonadaceae</taxon>
        <taxon>Billgrantia</taxon>
    </lineage>
</organism>
<dbReference type="Proteomes" id="UP000252405">
    <property type="component" value="Unassembled WGS sequence"/>
</dbReference>